<gene>
    <name evidence="2" type="ORF">CMV30_02755</name>
</gene>
<feature type="region of interest" description="Disordered" evidence="1">
    <location>
        <begin position="62"/>
        <end position="92"/>
    </location>
</feature>
<feature type="compositionally biased region" description="Low complexity" evidence="1">
    <location>
        <begin position="62"/>
        <end position="85"/>
    </location>
</feature>
<organism evidence="2 3">
    <name type="scientific">Nibricoccus aquaticus</name>
    <dbReference type="NCBI Taxonomy" id="2576891"/>
    <lineage>
        <taxon>Bacteria</taxon>
        <taxon>Pseudomonadati</taxon>
        <taxon>Verrucomicrobiota</taxon>
        <taxon>Opitutia</taxon>
        <taxon>Opitutales</taxon>
        <taxon>Opitutaceae</taxon>
        <taxon>Nibricoccus</taxon>
    </lineage>
</organism>
<keyword evidence="3" id="KW-1185">Reference proteome</keyword>
<reference evidence="2 3" key="1">
    <citation type="submission" date="2017-09" db="EMBL/GenBank/DDBJ databases">
        <title>Complete genome sequence of Verrucomicrobial strain HZ-65, isolated from freshwater.</title>
        <authorList>
            <person name="Choi A."/>
        </authorList>
    </citation>
    <scope>NUCLEOTIDE SEQUENCE [LARGE SCALE GENOMIC DNA]</scope>
    <source>
        <strain evidence="2 3">HZ-65</strain>
    </source>
</reference>
<dbReference type="KEGG" id="vbh:CMV30_02755"/>
<dbReference type="EMBL" id="CP023344">
    <property type="protein sequence ID" value="ATC62969.1"/>
    <property type="molecule type" value="Genomic_DNA"/>
</dbReference>
<name>A0A290Q2T0_9BACT</name>
<evidence type="ECO:0000313" key="2">
    <source>
        <dbReference type="EMBL" id="ATC62969.1"/>
    </source>
</evidence>
<evidence type="ECO:0000313" key="3">
    <source>
        <dbReference type="Proteomes" id="UP000217265"/>
    </source>
</evidence>
<evidence type="ECO:0000256" key="1">
    <source>
        <dbReference type="SAM" id="MobiDB-lite"/>
    </source>
</evidence>
<accession>A0A290Q2T0</accession>
<protein>
    <submittedName>
        <fullName evidence="2">Uncharacterized protein</fullName>
    </submittedName>
</protein>
<dbReference type="Proteomes" id="UP000217265">
    <property type="component" value="Chromosome"/>
</dbReference>
<sequence>MAFSITSAPRSKISRASSILPTSRNAYAHAIHGRSTAGAAFATNGASRITCRQSSSTIASSTNTAIASGSARSSTESRASSARASLNKLSSI</sequence>
<proteinExistence type="predicted"/>
<dbReference type="AlphaFoldDB" id="A0A290Q2T0"/>